<evidence type="ECO:0000313" key="3">
    <source>
        <dbReference type="Proteomes" id="UP000008144"/>
    </source>
</evidence>
<keyword evidence="3" id="KW-1185">Reference proteome</keyword>
<reference evidence="2" key="2">
    <citation type="submission" date="2025-08" db="UniProtKB">
        <authorList>
            <consortium name="Ensembl"/>
        </authorList>
    </citation>
    <scope>IDENTIFICATION</scope>
</reference>
<reference evidence="2" key="3">
    <citation type="submission" date="2025-09" db="UniProtKB">
        <authorList>
            <consortium name="Ensembl"/>
        </authorList>
    </citation>
    <scope>IDENTIFICATION</scope>
</reference>
<evidence type="ECO:0000313" key="2">
    <source>
        <dbReference type="Ensembl" id="ENSCINP00000036231.1"/>
    </source>
</evidence>
<dbReference type="HOGENOM" id="CLU_2372124_0_0_1"/>
<dbReference type="InParanoid" id="H2Y2U6"/>
<proteinExistence type="predicted"/>
<feature type="signal peptide" evidence="1">
    <location>
        <begin position="1"/>
        <end position="19"/>
    </location>
</feature>
<feature type="chain" id="PRO_5003578328" description="Secreted protein" evidence="1">
    <location>
        <begin position="20"/>
        <end position="95"/>
    </location>
</feature>
<protein>
    <recommendedName>
        <fullName evidence="4">Secreted protein</fullName>
    </recommendedName>
</protein>
<sequence>MKLAVVFTLIMVIVTMCDGQPGCPSPLNCRNRPLRCKAYQQHVCNPPPCSVTLCPNAPTGSTCINNNCCGCFADYYAPGGTQWFHRISCTECEQP</sequence>
<dbReference type="Ensembl" id="ENSCINT00000037000.1">
    <property type="protein sequence ID" value="ENSCINP00000036231.1"/>
    <property type="gene ID" value="ENSCING00000023111.1"/>
</dbReference>
<keyword evidence="1" id="KW-0732">Signal</keyword>
<organism evidence="2 3">
    <name type="scientific">Ciona intestinalis</name>
    <name type="common">Transparent sea squirt</name>
    <name type="synonym">Ascidia intestinalis</name>
    <dbReference type="NCBI Taxonomy" id="7719"/>
    <lineage>
        <taxon>Eukaryota</taxon>
        <taxon>Metazoa</taxon>
        <taxon>Chordata</taxon>
        <taxon>Tunicata</taxon>
        <taxon>Ascidiacea</taxon>
        <taxon>Phlebobranchia</taxon>
        <taxon>Cionidae</taxon>
        <taxon>Ciona</taxon>
    </lineage>
</organism>
<dbReference type="Proteomes" id="UP000008144">
    <property type="component" value="Unassembled WGS sequence"/>
</dbReference>
<reference evidence="3" key="1">
    <citation type="journal article" date="2002" name="Science">
        <title>The draft genome of Ciona intestinalis: insights into chordate and vertebrate origins.</title>
        <authorList>
            <person name="Dehal P."/>
            <person name="Satou Y."/>
            <person name="Campbell R.K."/>
            <person name="Chapman J."/>
            <person name="Degnan B."/>
            <person name="De Tomaso A."/>
            <person name="Davidson B."/>
            <person name="Di Gregorio A."/>
            <person name="Gelpke M."/>
            <person name="Goodstein D.M."/>
            <person name="Harafuji N."/>
            <person name="Hastings K.E."/>
            <person name="Ho I."/>
            <person name="Hotta K."/>
            <person name="Huang W."/>
            <person name="Kawashima T."/>
            <person name="Lemaire P."/>
            <person name="Martinez D."/>
            <person name="Meinertzhagen I.A."/>
            <person name="Necula S."/>
            <person name="Nonaka M."/>
            <person name="Putnam N."/>
            <person name="Rash S."/>
            <person name="Saiga H."/>
            <person name="Satake M."/>
            <person name="Terry A."/>
            <person name="Yamada L."/>
            <person name="Wang H.G."/>
            <person name="Awazu S."/>
            <person name="Azumi K."/>
            <person name="Boore J."/>
            <person name="Branno M."/>
            <person name="Chin-Bow S."/>
            <person name="DeSantis R."/>
            <person name="Doyle S."/>
            <person name="Francino P."/>
            <person name="Keys D.N."/>
            <person name="Haga S."/>
            <person name="Hayashi H."/>
            <person name="Hino K."/>
            <person name="Imai K.S."/>
            <person name="Inaba K."/>
            <person name="Kano S."/>
            <person name="Kobayashi K."/>
            <person name="Kobayashi M."/>
            <person name="Lee B.I."/>
            <person name="Makabe K.W."/>
            <person name="Manohar C."/>
            <person name="Matassi G."/>
            <person name="Medina M."/>
            <person name="Mochizuki Y."/>
            <person name="Mount S."/>
            <person name="Morishita T."/>
            <person name="Miura S."/>
            <person name="Nakayama A."/>
            <person name="Nishizaka S."/>
            <person name="Nomoto H."/>
            <person name="Ohta F."/>
            <person name="Oishi K."/>
            <person name="Rigoutsos I."/>
            <person name="Sano M."/>
            <person name="Sasaki A."/>
            <person name="Sasakura Y."/>
            <person name="Shoguchi E."/>
            <person name="Shin-i T."/>
            <person name="Spagnuolo A."/>
            <person name="Stainier D."/>
            <person name="Suzuki M.M."/>
            <person name="Tassy O."/>
            <person name="Takatori N."/>
            <person name="Tokuoka M."/>
            <person name="Yagi K."/>
            <person name="Yoshizaki F."/>
            <person name="Wada S."/>
            <person name="Zhang C."/>
            <person name="Hyatt P.D."/>
            <person name="Larimer F."/>
            <person name="Detter C."/>
            <person name="Doggett N."/>
            <person name="Glavina T."/>
            <person name="Hawkins T."/>
            <person name="Richardson P."/>
            <person name="Lucas S."/>
            <person name="Kohara Y."/>
            <person name="Levine M."/>
            <person name="Satoh N."/>
            <person name="Rokhsar D.S."/>
        </authorList>
    </citation>
    <scope>NUCLEOTIDE SEQUENCE [LARGE SCALE GENOMIC DNA]</scope>
</reference>
<evidence type="ECO:0000256" key="1">
    <source>
        <dbReference type="SAM" id="SignalP"/>
    </source>
</evidence>
<name>H2Y2U6_CIOIN</name>
<accession>H2Y2U6</accession>
<dbReference type="AlphaFoldDB" id="H2Y2U6"/>
<evidence type="ECO:0008006" key="4">
    <source>
        <dbReference type="Google" id="ProtNLM"/>
    </source>
</evidence>